<dbReference type="EMBL" id="JAHRHJ020000002">
    <property type="protein sequence ID" value="KAH9324555.1"/>
    <property type="molecule type" value="Genomic_DNA"/>
</dbReference>
<name>A0AA38GPR8_TAXCH</name>
<evidence type="ECO:0000313" key="3">
    <source>
        <dbReference type="Proteomes" id="UP000824469"/>
    </source>
</evidence>
<proteinExistence type="predicted"/>
<keyword evidence="3" id="KW-1185">Reference proteome</keyword>
<feature type="compositionally biased region" description="Basic and acidic residues" evidence="1">
    <location>
        <begin position="243"/>
        <end position="254"/>
    </location>
</feature>
<evidence type="ECO:0000313" key="2">
    <source>
        <dbReference type="EMBL" id="KAH9324555.1"/>
    </source>
</evidence>
<dbReference type="OMA" id="VPHKPHA"/>
<accession>A0AA38GPR8</accession>
<feature type="compositionally biased region" description="Polar residues" evidence="1">
    <location>
        <begin position="264"/>
        <end position="281"/>
    </location>
</feature>
<reference evidence="2 3" key="1">
    <citation type="journal article" date="2021" name="Nat. Plants">
        <title>The Taxus genome provides insights into paclitaxel biosynthesis.</title>
        <authorList>
            <person name="Xiong X."/>
            <person name="Gou J."/>
            <person name="Liao Q."/>
            <person name="Li Y."/>
            <person name="Zhou Q."/>
            <person name="Bi G."/>
            <person name="Li C."/>
            <person name="Du R."/>
            <person name="Wang X."/>
            <person name="Sun T."/>
            <person name="Guo L."/>
            <person name="Liang H."/>
            <person name="Lu P."/>
            <person name="Wu Y."/>
            <person name="Zhang Z."/>
            <person name="Ro D.K."/>
            <person name="Shang Y."/>
            <person name="Huang S."/>
            <person name="Yan J."/>
        </authorList>
    </citation>
    <scope>NUCLEOTIDE SEQUENCE [LARGE SCALE GENOMIC DNA]</scope>
    <source>
        <strain evidence="2">Ta-2019</strain>
    </source>
</reference>
<feature type="region of interest" description="Disordered" evidence="1">
    <location>
        <begin position="201"/>
        <end position="295"/>
    </location>
</feature>
<protein>
    <submittedName>
        <fullName evidence="2">Uncharacterized protein</fullName>
    </submittedName>
</protein>
<feature type="region of interest" description="Disordered" evidence="1">
    <location>
        <begin position="136"/>
        <end position="158"/>
    </location>
</feature>
<dbReference type="Proteomes" id="UP000824469">
    <property type="component" value="Unassembled WGS sequence"/>
</dbReference>
<feature type="compositionally biased region" description="Polar residues" evidence="1">
    <location>
        <begin position="201"/>
        <end position="213"/>
    </location>
</feature>
<evidence type="ECO:0000256" key="1">
    <source>
        <dbReference type="SAM" id="MobiDB-lite"/>
    </source>
</evidence>
<dbReference type="PANTHER" id="PTHR33356:SF5">
    <property type="entry name" value="TIP41-LIKE PROTEIN"/>
    <property type="match status" value="1"/>
</dbReference>
<feature type="non-terminal residue" evidence="2">
    <location>
        <position position="427"/>
    </location>
</feature>
<organism evidence="2 3">
    <name type="scientific">Taxus chinensis</name>
    <name type="common">Chinese yew</name>
    <name type="synonym">Taxus wallichiana var. chinensis</name>
    <dbReference type="NCBI Taxonomy" id="29808"/>
    <lineage>
        <taxon>Eukaryota</taxon>
        <taxon>Viridiplantae</taxon>
        <taxon>Streptophyta</taxon>
        <taxon>Embryophyta</taxon>
        <taxon>Tracheophyta</taxon>
        <taxon>Spermatophyta</taxon>
        <taxon>Pinopsida</taxon>
        <taxon>Pinidae</taxon>
        <taxon>Conifers II</taxon>
        <taxon>Cupressales</taxon>
        <taxon>Taxaceae</taxon>
        <taxon>Taxus</taxon>
    </lineage>
</organism>
<dbReference type="AlphaFoldDB" id="A0AA38GPR8"/>
<gene>
    <name evidence="2" type="ORF">KI387_004733</name>
</gene>
<comment type="caution">
    <text evidence="2">The sequence shown here is derived from an EMBL/GenBank/DDBJ whole genome shotgun (WGS) entry which is preliminary data.</text>
</comment>
<sequence>MDIQCSQNLDDGELWLPADFLSDESPPKEIVMRTNINKPQIPSEFPYEWNSLGLPLDSSSYNSPVESVVGSTETESDEEDDYIAGLAHQIAHSMLDDDENSYMARDVQWASRQNILDTGKSNTMARSPQSILSAVGSWSTASSKGPSQVSSPPTTPLTENSDAWDLLYAAAGEVVRLEMDGFKQIPPAQIHAQGVLGAATRQNTTASQPSTFFNKDFQTRSSSFSGFPSKDRTYASQTLQRSSSDKTREEERKLLPHQYRHPKNTNTSVWGRQSKPTQVQHLQHRPGTKSGVGNRSLKPVDYSAPWPPLQQAGGSGMRAVFLGPNGSGRESGGTGVFLPRRVGNSSDLRRKPACSTVLLPSRIVQALNLNIEDINAQTGLQCSISHNYRDALTSTSATHPTAQYVGKPIDHCKRNGYSEHQNNTFYP</sequence>
<dbReference type="PANTHER" id="PTHR33356">
    <property type="entry name" value="TIP41-LIKE PROTEIN"/>
    <property type="match status" value="1"/>
</dbReference>